<proteinExistence type="predicted"/>
<protein>
    <submittedName>
        <fullName evidence="1">Uncharacterized protein</fullName>
    </submittedName>
</protein>
<dbReference type="AlphaFoldDB" id="A0A0E9VCI9"/>
<name>A0A0E9VCI9_ANGAN</name>
<organism evidence="1">
    <name type="scientific">Anguilla anguilla</name>
    <name type="common">European freshwater eel</name>
    <name type="synonym">Muraena anguilla</name>
    <dbReference type="NCBI Taxonomy" id="7936"/>
    <lineage>
        <taxon>Eukaryota</taxon>
        <taxon>Metazoa</taxon>
        <taxon>Chordata</taxon>
        <taxon>Craniata</taxon>
        <taxon>Vertebrata</taxon>
        <taxon>Euteleostomi</taxon>
        <taxon>Actinopterygii</taxon>
        <taxon>Neopterygii</taxon>
        <taxon>Teleostei</taxon>
        <taxon>Anguilliformes</taxon>
        <taxon>Anguillidae</taxon>
        <taxon>Anguilla</taxon>
    </lineage>
</organism>
<evidence type="ECO:0000313" key="1">
    <source>
        <dbReference type="EMBL" id="JAH75200.1"/>
    </source>
</evidence>
<sequence>MRTVSFYVFKNFRFKEMYIFQYLSRPTADMG</sequence>
<reference evidence="1" key="1">
    <citation type="submission" date="2014-11" db="EMBL/GenBank/DDBJ databases">
        <authorList>
            <person name="Amaro Gonzalez C."/>
        </authorList>
    </citation>
    <scope>NUCLEOTIDE SEQUENCE</scope>
</reference>
<reference evidence="1" key="2">
    <citation type="journal article" date="2015" name="Fish Shellfish Immunol.">
        <title>Early steps in the European eel (Anguilla anguilla)-Vibrio vulnificus interaction in the gills: Role of the RtxA13 toxin.</title>
        <authorList>
            <person name="Callol A."/>
            <person name="Pajuelo D."/>
            <person name="Ebbesson L."/>
            <person name="Teles M."/>
            <person name="MacKenzie S."/>
            <person name="Amaro C."/>
        </authorList>
    </citation>
    <scope>NUCLEOTIDE SEQUENCE</scope>
</reference>
<accession>A0A0E9VCI9</accession>
<dbReference type="EMBL" id="GBXM01033377">
    <property type="protein sequence ID" value="JAH75200.1"/>
    <property type="molecule type" value="Transcribed_RNA"/>
</dbReference>